<dbReference type="Gene3D" id="1.25.40.370">
    <property type="match status" value="1"/>
</dbReference>
<reference evidence="6" key="1">
    <citation type="submission" date="2025-08" db="UniProtKB">
        <authorList>
            <consortium name="RefSeq"/>
        </authorList>
    </citation>
    <scope>IDENTIFICATION</scope>
</reference>
<dbReference type="InterPro" id="IPR057588">
    <property type="entry name" value="NWD1/2-like_WH"/>
</dbReference>
<dbReference type="Pfam" id="PF20703">
    <property type="entry name" value="nSTAND1"/>
    <property type="match status" value="1"/>
</dbReference>
<dbReference type="InterPro" id="IPR049052">
    <property type="entry name" value="nSTAND1"/>
</dbReference>
<feature type="repeat" description="WD" evidence="3">
    <location>
        <begin position="1004"/>
        <end position="1045"/>
    </location>
</feature>
<dbReference type="Pfam" id="PF00400">
    <property type="entry name" value="WD40"/>
    <property type="match status" value="2"/>
</dbReference>
<dbReference type="Gene3D" id="2.130.10.10">
    <property type="entry name" value="YVTN repeat-like/Quinoprotein amine dehydrogenase"/>
    <property type="match status" value="2"/>
</dbReference>
<dbReference type="SUPFAM" id="SSF50998">
    <property type="entry name" value="Quinoprotein alcohol dehydrogenase-like"/>
    <property type="match status" value="2"/>
</dbReference>
<evidence type="ECO:0000313" key="5">
    <source>
        <dbReference type="Proteomes" id="UP000694845"/>
    </source>
</evidence>
<keyword evidence="1 3" id="KW-0853">WD repeat</keyword>
<dbReference type="InterPro" id="IPR011047">
    <property type="entry name" value="Quinoprotein_ADH-like_sf"/>
</dbReference>
<dbReference type="InterPro" id="IPR041452">
    <property type="entry name" value="APAF1_C"/>
</dbReference>
<dbReference type="KEGG" id="aplc:110974653"/>
<protein>
    <submittedName>
        <fullName evidence="6">NACHT domain- and WD repeat-containing protein 1-like</fullName>
    </submittedName>
</protein>
<accession>A0A8B7XQ34</accession>
<dbReference type="InterPro" id="IPR052752">
    <property type="entry name" value="NACHT-WD_repeat"/>
</dbReference>
<gene>
    <name evidence="6" type="primary">LOC110974653</name>
</gene>
<dbReference type="InterPro" id="IPR015943">
    <property type="entry name" value="WD40/YVTN_repeat-like_dom_sf"/>
</dbReference>
<dbReference type="OMA" id="FIKIWDP"/>
<feature type="domain" description="NACHT" evidence="4">
    <location>
        <begin position="469"/>
        <end position="606"/>
    </location>
</feature>
<keyword evidence="2" id="KW-0677">Repeat</keyword>
<dbReference type="PANTHER" id="PTHR19871:SF42">
    <property type="match status" value="1"/>
</dbReference>
<dbReference type="SUPFAM" id="SSF52540">
    <property type="entry name" value="P-loop containing nucleoside triphosphate hydrolases"/>
    <property type="match status" value="1"/>
</dbReference>
<sequence length="1689" mass="190413">MGNGAVTMGQTGLALPVPSKSRYKSWQKFGNIRATHMAVLRMQGGQAGHLWKNSRGEREPWKTLLLQAQETLEEERSQARQGGAGAGAGGMDYRSVMQGEAAWPHLKRNAREVWVFISSTFTDMKLERNLLMEDVYPFVREYARLIGLSFNPVDMRWGIRQTVCDAHQASEICLDEVERCRENSVGPFFVCILGQKYGYRPIPYRVSQSVFEPIIGYIERQAETDSSKVEALRLLKEWFRLDTNSVDCEYVMQPIVWKFPKHNEDARQRDGWWAEFCTMRMAFFAAVKQVVQDPSLRQEILRSITEGEIAKAIQGSHPAGHCRFQFFRRAFAGFSLRAEGASGYVDWDGGRVDAEAAMKLDNLSESIANTVSSDRIEKYSLHFLPTAEAMFKDDRNKDHLRNFLDQFCHYLVKSVHQGALSLASALDDSLYTEVISHSIFCRERADFFAGRERLIGSLMAYLKRPHGERPFVVHGCGGSGKSSLLAKVISRSLESWKGCEIGRPVHLMRFIASTPHSSNIRDLLYFICLQLSYCLNLDQDSVPTEYRLLEAKFHDLLGRATAEKPFMIFLDSLDQLSNENEGRDLHWLRSVLPKHVHLIVTIRPNAGGALSAMKNLVKHEESYLEVLRLDEQDQNSLIDMMLNKAGRRLQPDQKSLVLNAHHDNDPTPLFTRLACDIAMRWRSYTPMEECRLADSTPGLIRQLFKQLEVKHGEIFVRHALGYLTASTSGLSASELIDVLSCDDVVLDDVFQYHIPPIRRLPPLLWTRLRLDLGDYLVEGGVDNSVVYRWYHRLFYETARQMYLGESGPLLHQALAMYFLGRWADTPKPYTEKDSGKLAVAHRRVQSQPLILNSASACQQRSFTDVSSTTKPKTIHWNLRKLTELPRHLVRGNLWEECEMEMCSIPWVEAKCRTGRIYKLLLELAESADKSESVNTKLKDFYRMVRSNVSIIQRHPELICQQALNEPDSSTCSAVAKEYLAVRGKHMFTWLDLSKDQNKRAEIMTLTHTAPVRLCQFSVNCKYLATACTDRTVRVWRVASGALEVTAEADPIKMAFPTHCHWLAVLEKTGINFLGLGQGGHAKGKFVLQIPTELEQQVSVCIPKTNRHIYVVAFGRLNVYSTNDGKLVQKKELKCRPKAVSFASGGKLLAIANKDVFLWDMAKETDTKHFETQNLKAQLNSCNLQFSGDGKRLMGVLPNGTYRWAVRGNNTKAQGHKLSLTCQTGSSAISKNLDFVASLCGENDLRVLRLQPTVEWCLLQGHQGPVLAADFGETQNEDQLLATGSQDCSVRIWDTASITKHITVQDENHSGAVDGCVYSDDGRLAVSSSPSEDHLVWSVTTTPPKVTHHLQSIESCKPGEVLCISANFVVGSCNGNDFDIWNLKSPPLRTDNMVIKGIHRLLPYVNPHLTFTVFRQALLSCFTTSNRPGILYLYEVLPAAALRDWLQNPDILPPVQAYAQDVKEFKHGANFLVPAATLNSECSRLVTLTVKMTSEQMMASTIRFDKLEYHHGSPELLVWDVQRQNVLRKHQLENSVGRFHQLGVLADKCIMFYQRKVSGATLKTNGHRLGDEVTEAVVQVFGSGSEPLLKTICIQGAYNKMVMPADGYINPRQPLDKQLESILLNCIGPEGILTTSKVGTGQPVGKFMLQVAKVTCYTFSPDNQTAMVGFDSGHVHFLRMYNAVGKNYYK</sequence>
<dbReference type="PANTHER" id="PTHR19871">
    <property type="entry name" value="BETA TRANSDUCIN-RELATED PROTEIN"/>
    <property type="match status" value="1"/>
</dbReference>
<name>A0A8B7XQ34_ACAPL</name>
<dbReference type="RefSeq" id="XP_022082151.1">
    <property type="nucleotide sequence ID" value="XM_022226459.1"/>
</dbReference>
<dbReference type="InterPro" id="IPR025139">
    <property type="entry name" value="DUF4062"/>
</dbReference>
<feature type="repeat" description="WD" evidence="3">
    <location>
        <begin position="1258"/>
        <end position="1293"/>
    </location>
</feature>
<evidence type="ECO:0000256" key="2">
    <source>
        <dbReference type="ARBA" id="ARBA00022737"/>
    </source>
</evidence>
<dbReference type="Pfam" id="PF25469">
    <property type="entry name" value="WHD_NWD1"/>
    <property type="match status" value="1"/>
</dbReference>
<dbReference type="SMART" id="SM00320">
    <property type="entry name" value="WD40"/>
    <property type="match status" value="5"/>
</dbReference>
<dbReference type="PROSITE" id="PS50294">
    <property type="entry name" value="WD_REPEATS_REGION"/>
    <property type="match status" value="2"/>
</dbReference>
<dbReference type="InterPro" id="IPR027417">
    <property type="entry name" value="P-loop_NTPase"/>
</dbReference>
<dbReference type="InterPro" id="IPR001680">
    <property type="entry name" value="WD40_rpt"/>
</dbReference>
<dbReference type="InterPro" id="IPR007111">
    <property type="entry name" value="NACHT_NTPase"/>
</dbReference>
<evidence type="ECO:0000259" key="4">
    <source>
        <dbReference type="PROSITE" id="PS50837"/>
    </source>
</evidence>
<organism evidence="5 6">
    <name type="scientific">Acanthaster planci</name>
    <name type="common">Crown-of-thorns starfish</name>
    <dbReference type="NCBI Taxonomy" id="133434"/>
    <lineage>
        <taxon>Eukaryota</taxon>
        <taxon>Metazoa</taxon>
        <taxon>Echinodermata</taxon>
        <taxon>Eleutherozoa</taxon>
        <taxon>Asterozoa</taxon>
        <taxon>Asteroidea</taxon>
        <taxon>Valvatacea</taxon>
        <taxon>Valvatida</taxon>
        <taxon>Acanthasteridae</taxon>
        <taxon>Acanthaster</taxon>
    </lineage>
</organism>
<dbReference type="Proteomes" id="UP000694845">
    <property type="component" value="Unplaced"/>
</dbReference>
<dbReference type="Gene3D" id="3.40.50.300">
    <property type="entry name" value="P-loop containing nucleotide triphosphate hydrolases"/>
    <property type="match status" value="1"/>
</dbReference>
<proteinExistence type="predicted"/>
<dbReference type="GeneID" id="110974653"/>
<dbReference type="PROSITE" id="PS50082">
    <property type="entry name" value="WD_REPEATS_2"/>
    <property type="match status" value="2"/>
</dbReference>
<evidence type="ECO:0000256" key="1">
    <source>
        <dbReference type="ARBA" id="ARBA00022574"/>
    </source>
</evidence>
<evidence type="ECO:0000256" key="3">
    <source>
        <dbReference type="PROSITE-ProRule" id="PRU00221"/>
    </source>
</evidence>
<evidence type="ECO:0000313" key="6">
    <source>
        <dbReference type="RefSeq" id="XP_022082151.1"/>
    </source>
</evidence>
<dbReference type="PROSITE" id="PS50837">
    <property type="entry name" value="NACHT"/>
    <property type="match status" value="1"/>
</dbReference>
<dbReference type="Pfam" id="PF13271">
    <property type="entry name" value="DUF4062"/>
    <property type="match status" value="1"/>
</dbReference>
<keyword evidence="5" id="KW-1185">Reference proteome</keyword>
<dbReference type="OrthoDB" id="2325716at2759"/>
<dbReference type="Pfam" id="PF17908">
    <property type="entry name" value="APAF1_C"/>
    <property type="match status" value="1"/>
</dbReference>